<evidence type="ECO:0000313" key="2">
    <source>
        <dbReference type="Proteomes" id="UP001221838"/>
    </source>
</evidence>
<dbReference type="RefSeq" id="WP_272141691.1">
    <property type="nucleotide sequence ID" value="NZ_JAQNDM010000002.1"/>
</dbReference>
<organism evidence="1 2">
    <name type="scientific">Stigmatella ashevillensis</name>
    <dbReference type="NCBI Taxonomy" id="2995309"/>
    <lineage>
        <taxon>Bacteria</taxon>
        <taxon>Pseudomonadati</taxon>
        <taxon>Myxococcota</taxon>
        <taxon>Myxococcia</taxon>
        <taxon>Myxococcales</taxon>
        <taxon>Cystobacterineae</taxon>
        <taxon>Archangiaceae</taxon>
        <taxon>Stigmatella</taxon>
    </lineage>
</organism>
<comment type="caution">
    <text evidence="1">The sequence shown here is derived from an EMBL/GenBank/DDBJ whole genome shotgun (WGS) entry which is preliminary data.</text>
</comment>
<proteinExistence type="predicted"/>
<dbReference type="Proteomes" id="UP001221838">
    <property type="component" value="Unassembled WGS sequence"/>
</dbReference>
<reference evidence="1 2" key="1">
    <citation type="submission" date="2022-11" db="EMBL/GenBank/DDBJ databases">
        <title>Minimal conservation of predation-associated metabolite biosynthetic gene clusters underscores biosynthetic potential of Myxococcota including descriptions for ten novel species: Archangium lansinium sp. nov., Myxococcus landrumus sp. nov., Nannocystis bai.</title>
        <authorList>
            <person name="Ahearne A."/>
            <person name="Stevens C."/>
            <person name="Dowd S."/>
        </authorList>
    </citation>
    <scope>NUCLEOTIDE SEQUENCE [LARGE SCALE GENOMIC DNA]</scope>
    <source>
        <strain evidence="1 2">NCWAL01</strain>
    </source>
</reference>
<sequence>MPLSVRRTGREANSANAFDGKIALVAEAISLTVTPAYHGESLVPSLS</sequence>
<evidence type="ECO:0008006" key="3">
    <source>
        <dbReference type="Google" id="ProtNLM"/>
    </source>
</evidence>
<protein>
    <recommendedName>
        <fullName evidence="3">Transposase</fullName>
    </recommendedName>
</protein>
<dbReference type="EMBL" id="JAQNDM010000002">
    <property type="protein sequence ID" value="MDC0711699.1"/>
    <property type="molecule type" value="Genomic_DNA"/>
</dbReference>
<name>A0ABT5DF40_9BACT</name>
<evidence type="ECO:0000313" key="1">
    <source>
        <dbReference type="EMBL" id="MDC0711699.1"/>
    </source>
</evidence>
<accession>A0ABT5DF40</accession>
<gene>
    <name evidence="1" type="ORF">POL68_24740</name>
</gene>
<keyword evidence="2" id="KW-1185">Reference proteome</keyword>